<dbReference type="AlphaFoldDB" id="A9FRP0"/>
<dbReference type="RefSeq" id="WP_012237782.1">
    <property type="nucleotide sequence ID" value="NC_010162.1"/>
</dbReference>
<name>A9FRP0_SORC5</name>
<feature type="compositionally biased region" description="Acidic residues" evidence="1">
    <location>
        <begin position="95"/>
        <end position="113"/>
    </location>
</feature>
<organism evidence="2 3">
    <name type="scientific">Sorangium cellulosum (strain So ce56)</name>
    <name type="common">Polyangium cellulosum (strain So ce56)</name>
    <dbReference type="NCBI Taxonomy" id="448385"/>
    <lineage>
        <taxon>Bacteria</taxon>
        <taxon>Pseudomonadati</taxon>
        <taxon>Myxococcota</taxon>
        <taxon>Polyangia</taxon>
        <taxon>Polyangiales</taxon>
        <taxon>Polyangiaceae</taxon>
        <taxon>Sorangium</taxon>
    </lineage>
</organism>
<dbReference type="HOGENOM" id="CLU_993589_0_0_7"/>
<feature type="region of interest" description="Disordered" evidence="1">
    <location>
        <begin position="88"/>
        <end position="117"/>
    </location>
</feature>
<dbReference type="BioCyc" id="SCEL448385:SCE_RS26435-MONOMER"/>
<dbReference type="Proteomes" id="UP000002139">
    <property type="component" value="Chromosome"/>
</dbReference>
<evidence type="ECO:0000313" key="3">
    <source>
        <dbReference type="Proteomes" id="UP000002139"/>
    </source>
</evidence>
<dbReference type="STRING" id="448385.sce5151"/>
<dbReference type="KEGG" id="scl:sce5151"/>
<dbReference type="EMBL" id="AM746676">
    <property type="protein sequence ID" value="CAN95314.1"/>
    <property type="molecule type" value="Genomic_DNA"/>
</dbReference>
<keyword evidence="3" id="KW-1185">Reference proteome</keyword>
<reference evidence="2 3" key="1">
    <citation type="journal article" date="2007" name="Nat. Biotechnol.">
        <title>Complete genome sequence of the myxobacterium Sorangium cellulosum.</title>
        <authorList>
            <person name="Schneiker S."/>
            <person name="Perlova O."/>
            <person name="Kaiser O."/>
            <person name="Gerth K."/>
            <person name="Alici A."/>
            <person name="Altmeyer M.O."/>
            <person name="Bartels D."/>
            <person name="Bekel T."/>
            <person name="Beyer S."/>
            <person name="Bode E."/>
            <person name="Bode H.B."/>
            <person name="Bolten C.J."/>
            <person name="Choudhuri J.V."/>
            <person name="Doss S."/>
            <person name="Elnakady Y.A."/>
            <person name="Frank B."/>
            <person name="Gaigalat L."/>
            <person name="Goesmann A."/>
            <person name="Groeger C."/>
            <person name="Gross F."/>
            <person name="Jelsbak L."/>
            <person name="Jelsbak L."/>
            <person name="Kalinowski J."/>
            <person name="Kegler C."/>
            <person name="Knauber T."/>
            <person name="Konietzny S."/>
            <person name="Kopp M."/>
            <person name="Krause L."/>
            <person name="Krug D."/>
            <person name="Linke B."/>
            <person name="Mahmud T."/>
            <person name="Martinez-Arias R."/>
            <person name="McHardy A.C."/>
            <person name="Merai M."/>
            <person name="Meyer F."/>
            <person name="Mormann S."/>
            <person name="Munoz-Dorado J."/>
            <person name="Perez J."/>
            <person name="Pradella S."/>
            <person name="Rachid S."/>
            <person name="Raddatz G."/>
            <person name="Rosenau F."/>
            <person name="Rueckert C."/>
            <person name="Sasse F."/>
            <person name="Scharfe M."/>
            <person name="Schuster S.C."/>
            <person name="Suen G."/>
            <person name="Treuner-Lange A."/>
            <person name="Velicer G.J."/>
            <person name="Vorholter F.-J."/>
            <person name="Weissman K.J."/>
            <person name="Welch R.D."/>
            <person name="Wenzel S.C."/>
            <person name="Whitworth D.E."/>
            <person name="Wilhelm S."/>
            <person name="Wittmann C."/>
            <person name="Bloecker H."/>
            <person name="Puehler A."/>
            <person name="Mueller R."/>
        </authorList>
    </citation>
    <scope>NUCLEOTIDE SEQUENCE [LARGE SCALE GENOMIC DNA]</scope>
    <source>
        <strain evidence="3">So ce56</strain>
    </source>
</reference>
<accession>A9FRP0</accession>
<evidence type="ECO:0000313" key="2">
    <source>
        <dbReference type="EMBL" id="CAN95314.1"/>
    </source>
</evidence>
<proteinExistence type="predicted"/>
<evidence type="ECO:0000256" key="1">
    <source>
        <dbReference type="SAM" id="MobiDB-lite"/>
    </source>
</evidence>
<gene>
    <name evidence="2" type="ordered locus">sce5151</name>
</gene>
<protein>
    <submittedName>
        <fullName evidence="2">Uncharacterized protein</fullName>
    </submittedName>
</protein>
<dbReference type="OrthoDB" id="67297at2"/>
<sequence length="289" mass="33192">MDWKESCRSRLREHLDAHGDIAPPWERFPDYERYTIGWRMGSGEDWLGMWWVFLEQLAPDRETRVAYLRRHPPAPINWAEAVHKVLHPTEKRADDEDGDEEDGGEEDGGEEDPSAAAARRSALLEQGFIAVDVSFRIWLSQQDGVRWPWESYETPEKAARYNTREFWFWSRQVAELRRGDGWAPPAVPEGWRACATALASGDADPIEPRDGLLSLARLLCAGDVKAPWQLGLELADFADSFDDDMGYVDAFRLWGMSAFDDAHQLRRYLEATRVPPGWEAWIAEQFPVD</sequence>